<reference evidence="2 3" key="1">
    <citation type="submission" date="2020-03" db="EMBL/GenBank/DDBJ databases">
        <title>Whole genome shotgun sequence of Phytohabitans houttuyneae NBRC 108639.</title>
        <authorList>
            <person name="Komaki H."/>
            <person name="Tamura T."/>
        </authorList>
    </citation>
    <scope>NUCLEOTIDE SEQUENCE [LARGE SCALE GENOMIC DNA]</scope>
    <source>
        <strain evidence="2 3">NBRC 108639</strain>
    </source>
</reference>
<name>A0A6V8KJJ1_9ACTN</name>
<evidence type="ECO:0000313" key="2">
    <source>
        <dbReference type="EMBL" id="GFJ83590.1"/>
    </source>
</evidence>
<organism evidence="2 3">
    <name type="scientific">Phytohabitans houttuyneae</name>
    <dbReference type="NCBI Taxonomy" id="1076126"/>
    <lineage>
        <taxon>Bacteria</taxon>
        <taxon>Bacillati</taxon>
        <taxon>Actinomycetota</taxon>
        <taxon>Actinomycetes</taxon>
        <taxon>Micromonosporales</taxon>
        <taxon>Micromonosporaceae</taxon>
    </lineage>
</organism>
<sequence length="80" mass="8757">MAWGCAGAAAALVVTAACLTTPFGTVLLYVVLTGAWIYTALLLRHLRDTRLSPRTDAPGPREADRYENFSAMMSRTGRRR</sequence>
<evidence type="ECO:0000256" key="1">
    <source>
        <dbReference type="SAM" id="MobiDB-lite"/>
    </source>
</evidence>
<reference evidence="2 3" key="2">
    <citation type="submission" date="2020-03" db="EMBL/GenBank/DDBJ databases">
        <authorList>
            <person name="Ichikawa N."/>
            <person name="Kimura A."/>
            <person name="Kitahashi Y."/>
            <person name="Uohara A."/>
        </authorList>
    </citation>
    <scope>NUCLEOTIDE SEQUENCE [LARGE SCALE GENOMIC DNA]</scope>
    <source>
        <strain evidence="2 3">NBRC 108639</strain>
    </source>
</reference>
<keyword evidence="3" id="KW-1185">Reference proteome</keyword>
<evidence type="ECO:0000313" key="3">
    <source>
        <dbReference type="Proteomes" id="UP000482800"/>
    </source>
</evidence>
<feature type="region of interest" description="Disordered" evidence="1">
    <location>
        <begin position="51"/>
        <end position="80"/>
    </location>
</feature>
<dbReference type="Proteomes" id="UP000482800">
    <property type="component" value="Unassembled WGS sequence"/>
</dbReference>
<gene>
    <name evidence="2" type="ORF">Phou_077700</name>
</gene>
<feature type="compositionally biased region" description="Basic and acidic residues" evidence="1">
    <location>
        <begin position="51"/>
        <end position="67"/>
    </location>
</feature>
<dbReference type="AlphaFoldDB" id="A0A6V8KJJ1"/>
<accession>A0A6V8KJJ1</accession>
<proteinExistence type="predicted"/>
<dbReference type="EMBL" id="BLPF01000003">
    <property type="protein sequence ID" value="GFJ83590.1"/>
    <property type="molecule type" value="Genomic_DNA"/>
</dbReference>
<comment type="caution">
    <text evidence="2">The sequence shown here is derived from an EMBL/GenBank/DDBJ whole genome shotgun (WGS) entry which is preliminary data.</text>
</comment>
<protein>
    <submittedName>
        <fullName evidence="2">Uncharacterized protein</fullName>
    </submittedName>
</protein>